<protein>
    <submittedName>
        <fullName evidence="2">Uncharacterized protein</fullName>
    </submittedName>
</protein>
<evidence type="ECO:0000313" key="2">
    <source>
        <dbReference type="EMBL" id="MCX2837544.1"/>
    </source>
</evidence>
<sequence length="84" mass="9653">MKRFILNFIAIICFTGATLAQENLTYQKPPQEILELVDVPLAPSTLIDSEAKRIVFLYRDQLKSIAELSEEEMRLSRINVLKNT</sequence>
<dbReference type="RefSeq" id="WP_266068778.1">
    <property type="nucleotide sequence ID" value="NZ_JAPJDA010000006.1"/>
</dbReference>
<reference evidence="2" key="1">
    <citation type="submission" date="2022-11" db="EMBL/GenBank/DDBJ databases">
        <title>Salinimicrobium profundisediminis sp. nov., isolated from deep-sea sediment of the Mariana Trench.</title>
        <authorList>
            <person name="Fu H."/>
        </authorList>
    </citation>
    <scope>NUCLEOTIDE SEQUENCE</scope>
    <source>
        <strain evidence="2">MT39</strain>
    </source>
</reference>
<dbReference type="EMBL" id="JAPJDA010000006">
    <property type="protein sequence ID" value="MCX2837544.1"/>
    <property type="molecule type" value="Genomic_DNA"/>
</dbReference>
<dbReference type="Proteomes" id="UP001148482">
    <property type="component" value="Unassembled WGS sequence"/>
</dbReference>
<feature type="signal peptide" evidence="1">
    <location>
        <begin position="1"/>
        <end position="20"/>
    </location>
</feature>
<evidence type="ECO:0000256" key="1">
    <source>
        <dbReference type="SAM" id="SignalP"/>
    </source>
</evidence>
<proteinExistence type="predicted"/>
<gene>
    <name evidence="2" type="ORF">OQ279_05205</name>
</gene>
<name>A0A9X3I0H2_9FLAO</name>
<feature type="chain" id="PRO_5040883119" evidence="1">
    <location>
        <begin position="21"/>
        <end position="84"/>
    </location>
</feature>
<evidence type="ECO:0000313" key="3">
    <source>
        <dbReference type="Proteomes" id="UP001148482"/>
    </source>
</evidence>
<comment type="caution">
    <text evidence="2">The sequence shown here is derived from an EMBL/GenBank/DDBJ whole genome shotgun (WGS) entry which is preliminary data.</text>
</comment>
<dbReference type="AlphaFoldDB" id="A0A9X3I0H2"/>
<keyword evidence="1" id="KW-0732">Signal</keyword>
<accession>A0A9X3I0H2</accession>
<keyword evidence="3" id="KW-1185">Reference proteome</keyword>
<organism evidence="2 3">
    <name type="scientific">Salinimicrobium profundisediminis</name>
    <dbReference type="NCBI Taxonomy" id="2994553"/>
    <lineage>
        <taxon>Bacteria</taxon>
        <taxon>Pseudomonadati</taxon>
        <taxon>Bacteroidota</taxon>
        <taxon>Flavobacteriia</taxon>
        <taxon>Flavobacteriales</taxon>
        <taxon>Flavobacteriaceae</taxon>
        <taxon>Salinimicrobium</taxon>
    </lineage>
</organism>